<evidence type="ECO:0000259" key="7">
    <source>
        <dbReference type="PROSITE" id="PS50983"/>
    </source>
</evidence>
<proteinExistence type="inferred from homology"/>
<accession>A0A1H9RR76</accession>
<dbReference type="PROSITE" id="PS51257">
    <property type="entry name" value="PROKAR_LIPOPROTEIN"/>
    <property type="match status" value="1"/>
</dbReference>
<dbReference type="AlphaFoldDB" id="A0A1H9RR76"/>
<feature type="coiled-coil region" evidence="5">
    <location>
        <begin position="168"/>
        <end position="195"/>
    </location>
</feature>
<feature type="chain" id="PRO_5039255435" evidence="6">
    <location>
        <begin position="19"/>
        <end position="318"/>
    </location>
</feature>
<evidence type="ECO:0000256" key="3">
    <source>
        <dbReference type="ARBA" id="ARBA00022448"/>
    </source>
</evidence>
<dbReference type="InterPro" id="IPR051313">
    <property type="entry name" value="Bact_iron-sidero_bind"/>
</dbReference>
<evidence type="ECO:0000256" key="4">
    <source>
        <dbReference type="ARBA" id="ARBA00022729"/>
    </source>
</evidence>
<dbReference type="SUPFAM" id="SSF53807">
    <property type="entry name" value="Helical backbone' metal receptor"/>
    <property type="match status" value="1"/>
</dbReference>
<dbReference type="PROSITE" id="PS50983">
    <property type="entry name" value="FE_B12_PBP"/>
    <property type="match status" value="1"/>
</dbReference>
<evidence type="ECO:0000313" key="8">
    <source>
        <dbReference type="EMBL" id="SER75206.1"/>
    </source>
</evidence>
<dbReference type="PANTHER" id="PTHR30532">
    <property type="entry name" value="IRON III DICITRATE-BINDING PERIPLASMIC PROTEIN"/>
    <property type="match status" value="1"/>
</dbReference>
<keyword evidence="5" id="KW-0175">Coiled coil</keyword>
<dbReference type="RefSeq" id="WP_092651057.1">
    <property type="nucleotide sequence ID" value="NZ_FOHA01000005.1"/>
</dbReference>
<dbReference type="GO" id="GO:1901678">
    <property type="term" value="P:iron coordination entity transport"/>
    <property type="evidence" value="ECO:0007669"/>
    <property type="project" value="UniProtKB-ARBA"/>
</dbReference>
<dbReference type="EMBL" id="FOHA01000005">
    <property type="protein sequence ID" value="SER75206.1"/>
    <property type="molecule type" value="Genomic_DNA"/>
</dbReference>
<dbReference type="STRING" id="142588.SAMN04488559_10515"/>
<protein>
    <submittedName>
        <fullName evidence="8">Iron complex transport system substrate-binding protein</fullName>
    </submittedName>
</protein>
<evidence type="ECO:0000256" key="6">
    <source>
        <dbReference type="SAM" id="SignalP"/>
    </source>
</evidence>
<evidence type="ECO:0000256" key="2">
    <source>
        <dbReference type="ARBA" id="ARBA00008814"/>
    </source>
</evidence>
<feature type="signal peptide" evidence="6">
    <location>
        <begin position="1"/>
        <end position="18"/>
    </location>
</feature>
<dbReference type="CDD" id="cd01140">
    <property type="entry name" value="FatB"/>
    <property type="match status" value="1"/>
</dbReference>
<gene>
    <name evidence="8" type="ORF">SAMN04488559_10515</name>
</gene>
<keyword evidence="4 6" id="KW-0732">Signal</keyword>
<evidence type="ECO:0000313" key="9">
    <source>
        <dbReference type="Proteomes" id="UP000198948"/>
    </source>
</evidence>
<sequence length="318" mass="34633">MKKFSYLMLLMGTIFTLAACGNKESDKASSSATSESAKTVTVTDGNGKEIEVPVDPKKVVVFDMGMLDTMDELGLSQQVVGVPKKNLPDYLKQYDTNDYESIGGLKEPDMEKINELNPDLIIISGRQRDYQEELSKIAPTLFLGTDYQKGWASTEGNIETIGKVFDKEELVTEKLADLSKKIDEVKEKATASSDKALTVLVNEGELSAYGQASRFGIISDTLGFKMADDAIEASTHGQSVSFEYVLEKNPDIIFVVDRTKAIGGDTSKDNLSENPLIEQTKAAKNDKIILLSPDVWYLSGGGLQSTGQMIDEVGAALK</sequence>
<dbReference type="InterPro" id="IPR002491">
    <property type="entry name" value="ABC_transptr_periplasmic_BD"/>
</dbReference>
<organism evidence="8 9">
    <name type="scientific">Isobaculum melis</name>
    <dbReference type="NCBI Taxonomy" id="142588"/>
    <lineage>
        <taxon>Bacteria</taxon>
        <taxon>Bacillati</taxon>
        <taxon>Bacillota</taxon>
        <taxon>Bacilli</taxon>
        <taxon>Lactobacillales</taxon>
        <taxon>Carnobacteriaceae</taxon>
        <taxon>Isobaculum</taxon>
    </lineage>
</organism>
<dbReference type="Proteomes" id="UP000198948">
    <property type="component" value="Unassembled WGS sequence"/>
</dbReference>
<dbReference type="PANTHER" id="PTHR30532:SF28">
    <property type="entry name" value="PETROBACTIN-BINDING PROTEIN YCLQ"/>
    <property type="match status" value="1"/>
</dbReference>
<dbReference type="Gene3D" id="3.40.50.1980">
    <property type="entry name" value="Nitrogenase molybdenum iron protein domain"/>
    <property type="match status" value="2"/>
</dbReference>
<dbReference type="InterPro" id="IPR033870">
    <property type="entry name" value="FatB"/>
</dbReference>
<reference evidence="8 9" key="1">
    <citation type="submission" date="2016-10" db="EMBL/GenBank/DDBJ databases">
        <authorList>
            <person name="de Groot N.N."/>
        </authorList>
    </citation>
    <scope>NUCLEOTIDE SEQUENCE [LARGE SCALE GENOMIC DNA]</scope>
    <source>
        <strain evidence="8 9">DSM 13760</strain>
    </source>
</reference>
<comment type="subcellular location">
    <subcellularLocation>
        <location evidence="1">Cell envelope</location>
    </subcellularLocation>
</comment>
<keyword evidence="9" id="KW-1185">Reference proteome</keyword>
<evidence type="ECO:0000256" key="5">
    <source>
        <dbReference type="SAM" id="Coils"/>
    </source>
</evidence>
<feature type="domain" description="Fe/B12 periplasmic-binding" evidence="7">
    <location>
        <begin position="58"/>
        <end position="318"/>
    </location>
</feature>
<dbReference type="OrthoDB" id="63946at2"/>
<keyword evidence="3" id="KW-0813">Transport</keyword>
<name>A0A1H9RR76_9LACT</name>
<dbReference type="Pfam" id="PF01497">
    <property type="entry name" value="Peripla_BP_2"/>
    <property type="match status" value="1"/>
</dbReference>
<evidence type="ECO:0000256" key="1">
    <source>
        <dbReference type="ARBA" id="ARBA00004196"/>
    </source>
</evidence>
<dbReference type="GO" id="GO:0030288">
    <property type="term" value="C:outer membrane-bounded periplasmic space"/>
    <property type="evidence" value="ECO:0007669"/>
    <property type="project" value="TreeGrafter"/>
</dbReference>
<comment type="similarity">
    <text evidence="2">Belongs to the bacterial solute-binding protein 8 family.</text>
</comment>